<reference evidence="2" key="1">
    <citation type="submission" date="2016-10" db="EMBL/GenBank/DDBJ databases">
        <authorList>
            <person name="Varghese N."/>
            <person name="Submissions S."/>
        </authorList>
    </citation>
    <scope>NUCLEOTIDE SEQUENCE [LARGE SCALE GENOMIC DNA]</scope>
    <source>
        <strain evidence="2">Nm76</strain>
    </source>
</reference>
<dbReference type="RefSeq" id="WP_090318205.1">
    <property type="nucleotide sequence ID" value="NZ_FNOE01000009.1"/>
</dbReference>
<organism evidence="1 2">
    <name type="scientific">Nitrosomonas oligotropha</name>
    <dbReference type="NCBI Taxonomy" id="42354"/>
    <lineage>
        <taxon>Bacteria</taxon>
        <taxon>Pseudomonadati</taxon>
        <taxon>Pseudomonadota</taxon>
        <taxon>Betaproteobacteria</taxon>
        <taxon>Nitrosomonadales</taxon>
        <taxon>Nitrosomonadaceae</taxon>
        <taxon>Nitrosomonas</taxon>
    </lineage>
</organism>
<accession>A0A1H8Q8B7</accession>
<protein>
    <submittedName>
        <fullName evidence="1">Uncharacterized protein</fullName>
    </submittedName>
</protein>
<dbReference type="Proteomes" id="UP000198814">
    <property type="component" value="Unassembled WGS sequence"/>
</dbReference>
<evidence type="ECO:0000313" key="1">
    <source>
        <dbReference type="EMBL" id="SEO50306.1"/>
    </source>
</evidence>
<keyword evidence="2" id="KW-1185">Reference proteome</keyword>
<dbReference type="AlphaFoldDB" id="A0A1H8Q8B7"/>
<evidence type="ECO:0000313" key="2">
    <source>
        <dbReference type="Proteomes" id="UP000198814"/>
    </source>
</evidence>
<dbReference type="OrthoDB" id="6057907at2"/>
<dbReference type="EMBL" id="FODO01000011">
    <property type="protein sequence ID" value="SEO50306.1"/>
    <property type="molecule type" value="Genomic_DNA"/>
</dbReference>
<name>A0A1H8Q8B7_9PROT</name>
<gene>
    <name evidence="1" type="ORF">SAMN05216333_11137</name>
</gene>
<sequence>MPAAAAEPEVGSPELFCQIRYASETRTLHQFATTDPYSAATADFDNRFRFRAVVLGSSGQVDHITLTVYELVKEAPPVIIHQVRYHAPFNMHNEIPALTGWNHVYANYLGRELRYGCALQSVQS</sequence>
<proteinExistence type="predicted"/>
<dbReference type="STRING" id="42354.SAMN05216333_11137"/>